<dbReference type="GO" id="GO:0016020">
    <property type="term" value="C:membrane"/>
    <property type="evidence" value="ECO:0007669"/>
    <property type="project" value="UniProtKB-SubCell"/>
</dbReference>
<dbReference type="InterPro" id="IPR051533">
    <property type="entry name" value="WaaL-like"/>
</dbReference>
<dbReference type="Pfam" id="PF04932">
    <property type="entry name" value="Wzy_C"/>
    <property type="match status" value="1"/>
</dbReference>
<dbReference type="AlphaFoldDB" id="A0A926FA40"/>
<feature type="transmembrane region" description="Helical" evidence="5">
    <location>
        <begin position="249"/>
        <end position="271"/>
    </location>
</feature>
<comment type="caution">
    <text evidence="7">The sequence shown here is derived from an EMBL/GenBank/DDBJ whole genome shotgun (WGS) entry which is preliminary data.</text>
</comment>
<feature type="transmembrane region" description="Helical" evidence="5">
    <location>
        <begin position="12"/>
        <end position="28"/>
    </location>
</feature>
<feature type="transmembrane region" description="Helical" evidence="5">
    <location>
        <begin position="331"/>
        <end position="360"/>
    </location>
</feature>
<feature type="transmembrane region" description="Helical" evidence="5">
    <location>
        <begin position="67"/>
        <end position="85"/>
    </location>
</feature>
<protein>
    <submittedName>
        <fullName evidence="7">O-antigen ligase family protein</fullName>
    </submittedName>
</protein>
<comment type="subcellular location">
    <subcellularLocation>
        <location evidence="1">Membrane</location>
        <topology evidence="1">Multi-pass membrane protein</topology>
    </subcellularLocation>
</comment>
<gene>
    <name evidence="7" type="ORF">H8706_11700</name>
</gene>
<reference evidence="7" key="1">
    <citation type="submission" date="2020-08" db="EMBL/GenBank/DDBJ databases">
        <title>Genome public.</title>
        <authorList>
            <person name="Liu C."/>
            <person name="Sun Q."/>
        </authorList>
    </citation>
    <scope>NUCLEOTIDE SEQUENCE</scope>
    <source>
        <strain evidence="7">NSJ-50</strain>
    </source>
</reference>
<evidence type="ECO:0000256" key="3">
    <source>
        <dbReference type="ARBA" id="ARBA00022989"/>
    </source>
</evidence>
<feature type="transmembrane region" description="Helical" evidence="5">
    <location>
        <begin position="119"/>
        <end position="136"/>
    </location>
</feature>
<accession>A0A926FA40</accession>
<proteinExistence type="predicted"/>
<feature type="transmembrane region" description="Helical" evidence="5">
    <location>
        <begin position="91"/>
        <end position="110"/>
    </location>
</feature>
<feature type="transmembrane region" description="Helical" evidence="5">
    <location>
        <begin position="177"/>
        <end position="193"/>
    </location>
</feature>
<dbReference type="InterPro" id="IPR007016">
    <property type="entry name" value="O-antigen_ligase-rel_domated"/>
</dbReference>
<sequence>MERNGLKISKNRLLLNLIFIYIISLGIWDSLTNIFIPNNIRIVLCSLSLFVLLFMTKWTERMSPLPCDILFILSILVYCINNYYIEINNSFGYLRYFLLFALLFIGRTIYNFPNRIVKLYTYMSLIHVFATIWLKFDAYSYKNIIVKMFDAKRQSLLLAHYAHGWISGLANHYSSNGMYLATTIPLLFSYILFSDSNRRKKQFKLLFCLAFLALLFTGKRAHMIFSVMAMLLVYYIYSANKKHGRFFKILTIVIGVIGFFYIGYSLFPNLFSFIGRFYETAEDGDVTQGRLTTWTAVMSVFRTSPLFGIGWMRFSTLAEGFGVTSNAHNVYIQLLCETGIVGFTVFVAMFVSMFAISVCLFSKMRTGRVELPDEEQKNMAFSIGMQLFFLLYCFSGNPLYDAPMFVPYFLSLGITTYYWCLVRTLNNTEDIT</sequence>
<evidence type="ECO:0000259" key="6">
    <source>
        <dbReference type="Pfam" id="PF04932"/>
    </source>
</evidence>
<evidence type="ECO:0000313" key="8">
    <source>
        <dbReference type="Proteomes" id="UP000647416"/>
    </source>
</evidence>
<name>A0A926FA40_9FIRM</name>
<dbReference type="EMBL" id="JACRTE010000041">
    <property type="protein sequence ID" value="MBC8597521.1"/>
    <property type="molecule type" value="Genomic_DNA"/>
</dbReference>
<evidence type="ECO:0000256" key="2">
    <source>
        <dbReference type="ARBA" id="ARBA00022692"/>
    </source>
</evidence>
<evidence type="ECO:0000256" key="5">
    <source>
        <dbReference type="SAM" id="Phobius"/>
    </source>
</evidence>
<evidence type="ECO:0000256" key="1">
    <source>
        <dbReference type="ARBA" id="ARBA00004141"/>
    </source>
</evidence>
<keyword evidence="7" id="KW-0436">Ligase</keyword>
<feature type="transmembrane region" description="Helical" evidence="5">
    <location>
        <begin position="205"/>
        <end position="237"/>
    </location>
</feature>
<dbReference type="PANTHER" id="PTHR37422:SF17">
    <property type="entry name" value="O-ANTIGEN LIGASE"/>
    <property type="match status" value="1"/>
</dbReference>
<keyword evidence="2 5" id="KW-0812">Transmembrane</keyword>
<dbReference type="Proteomes" id="UP000647416">
    <property type="component" value="Unassembled WGS sequence"/>
</dbReference>
<organism evidence="7 8">
    <name type="scientific">Qingrenia yutianensis</name>
    <dbReference type="NCBI Taxonomy" id="2763676"/>
    <lineage>
        <taxon>Bacteria</taxon>
        <taxon>Bacillati</taxon>
        <taxon>Bacillota</taxon>
        <taxon>Clostridia</taxon>
        <taxon>Eubacteriales</taxon>
        <taxon>Oscillospiraceae</taxon>
        <taxon>Qingrenia</taxon>
    </lineage>
</organism>
<keyword evidence="4 5" id="KW-0472">Membrane</keyword>
<evidence type="ECO:0000313" key="7">
    <source>
        <dbReference type="EMBL" id="MBC8597521.1"/>
    </source>
</evidence>
<dbReference type="GO" id="GO:0016874">
    <property type="term" value="F:ligase activity"/>
    <property type="evidence" value="ECO:0007669"/>
    <property type="project" value="UniProtKB-KW"/>
</dbReference>
<evidence type="ECO:0000256" key="4">
    <source>
        <dbReference type="ARBA" id="ARBA00023136"/>
    </source>
</evidence>
<feature type="domain" description="O-antigen ligase-related" evidence="6">
    <location>
        <begin position="206"/>
        <end position="347"/>
    </location>
</feature>
<dbReference type="PANTHER" id="PTHR37422">
    <property type="entry name" value="TEICHURONIC ACID BIOSYNTHESIS PROTEIN TUAE"/>
    <property type="match status" value="1"/>
</dbReference>
<feature type="transmembrane region" description="Helical" evidence="5">
    <location>
        <begin position="380"/>
        <end position="399"/>
    </location>
</feature>
<feature type="transmembrane region" description="Helical" evidence="5">
    <location>
        <begin position="405"/>
        <end position="422"/>
    </location>
</feature>
<dbReference type="RefSeq" id="WP_262432790.1">
    <property type="nucleotide sequence ID" value="NZ_JACRTE010000041.1"/>
</dbReference>
<keyword evidence="3 5" id="KW-1133">Transmembrane helix</keyword>
<keyword evidence="8" id="KW-1185">Reference proteome</keyword>
<feature type="transmembrane region" description="Helical" evidence="5">
    <location>
        <begin position="34"/>
        <end position="55"/>
    </location>
</feature>